<dbReference type="InterPro" id="IPR018935">
    <property type="entry name" value="RIO_kinase_CS"/>
</dbReference>
<evidence type="ECO:0000256" key="15">
    <source>
        <dbReference type="ARBA" id="ARBA00022777"/>
    </source>
</evidence>
<feature type="compositionally biased region" description="Acidic residues" evidence="27">
    <location>
        <begin position="473"/>
        <end position="497"/>
    </location>
</feature>
<dbReference type="Pfam" id="PF01163">
    <property type="entry name" value="RIO1"/>
    <property type="match status" value="1"/>
</dbReference>
<dbReference type="GO" id="GO:0004674">
    <property type="term" value="F:protein serine/threonine kinase activity"/>
    <property type="evidence" value="ECO:0007669"/>
    <property type="project" value="UniProtKB-KW"/>
</dbReference>
<dbReference type="SMART" id="SM00090">
    <property type="entry name" value="RIO"/>
    <property type="match status" value="1"/>
</dbReference>
<feature type="compositionally biased region" description="Polar residues" evidence="27">
    <location>
        <begin position="76"/>
        <end position="95"/>
    </location>
</feature>
<keyword evidence="16" id="KW-0378">Hydrolase</keyword>
<comment type="catalytic activity">
    <reaction evidence="19">
        <text>L-threonyl-[protein] + ATP = O-phospho-L-threonyl-[protein] + ADP + H(+)</text>
        <dbReference type="Rhea" id="RHEA:46608"/>
        <dbReference type="Rhea" id="RHEA-COMP:11060"/>
        <dbReference type="Rhea" id="RHEA-COMP:11605"/>
        <dbReference type="ChEBI" id="CHEBI:15378"/>
        <dbReference type="ChEBI" id="CHEBI:30013"/>
        <dbReference type="ChEBI" id="CHEBI:30616"/>
        <dbReference type="ChEBI" id="CHEBI:61977"/>
        <dbReference type="ChEBI" id="CHEBI:456216"/>
        <dbReference type="EC" id="2.7.11.1"/>
    </reaction>
</comment>
<dbReference type="PROSITE" id="PS00630">
    <property type="entry name" value="IMP_2"/>
    <property type="match status" value="1"/>
</dbReference>
<evidence type="ECO:0000256" key="1">
    <source>
        <dbReference type="ARBA" id="ARBA00001946"/>
    </source>
</evidence>
<feature type="compositionally biased region" description="Polar residues" evidence="27">
    <location>
        <begin position="20"/>
        <end position="39"/>
    </location>
</feature>
<dbReference type="Gene3D" id="3.30.200.20">
    <property type="entry name" value="Phosphorylase Kinase, domain 1"/>
    <property type="match status" value="1"/>
</dbReference>
<dbReference type="GO" id="GO:0005524">
    <property type="term" value="F:ATP binding"/>
    <property type="evidence" value="ECO:0007669"/>
    <property type="project" value="UniProtKB-KW"/>
</dbReference>
<dbReference type="PROSITE" id="PS00629">
    <property type="entry name" value="IMP_1"/>
    <property type="match status" value="1"/>
</dbReference>
<keyword evidence="14" id="KW-0547">Nucleotide-binding</keyword>
<evidence type="ECO:0000256" key="19">
    <source>
        <dbReference type="ARBA" id="ARBA00047899"/>
    </source>
</evidence>
<evidence type="ECO:0000256" key="23">
    <source>
        <dbReference type="ARBA" id="ARBA00063876"/>
    </source>
</evidence>
<keyword evidence="12" id="KW-0808">Transferase</keyword>
<comment type="catalytic activity">
    <reaction evidence="20">
        <text>L-seryl-[protein] + ATP = O-phospho-L-seryl-[protein] + ADP + H(+)</text>
        <dbReference type="Rhea" id="RHEA:17989"/>
        <dbReference type="Rhea" id="RHEA-COMP:9863"/>
        <dbReference type="Rhea" id="RHEA-COMP:11604"/>
        <dbReference type="ChEBI" id="CHEBI:15378"/>
        <dbReference type="ChEBI" id="CHEBI:29999"/>
        <dbReference type="ChEBI" id="CHEBI:30616"/>
        <dbReference type="ChEBI" id="CHEBI:83421"/>
        <dbReference type="ChEBI" id="CHEBI:456216"/>
        <dbReference type="EC" id="2.7.11.1"/>
    </reaction>
</comment>
<keyword evidence="13 26" id="KW-0479">Metal-binding</keyword>
<evidence type="ECO:0000256" key="6">
    <source>
        <dbReference type="ARBA" id="ARBA00012513"/>
    </source>
</evidence>
<evidence type="ECO:0000256" key="7">
    <source>
        <dbReference type="ARBA" id="ARBA00013106"/>
    </source>
</evidence>
<keyword evidence="18 26" id="KW-0460">Magnesium</keyword>
<dbReference type="CDD" id="cd05147">
    <property type="entry name" value="RIO1_euk"/>
    <property type="match status" value="1"/>
</dbReference>
<dbReference type="FunFam" id="3.30.540.10:FF:000004">
    <property type="entry name" value="Inositol-1-monophosphatase"/>
    <property type="match status" value="1"/>
</dbReference>
<evidence type="ECO:0000256" key="24">
    <source>
        <dbReference type="ARBA" id="ARBA00068838"/>
    </source>
</evidence>
<dbReference type="InterPro" id="IPR018934">
    <property type="entry name" value="RIO_dom"/>
</dbReference>
<sequence length="866" mass="97062">MSVVGCVPGQFDDAEEDSAQSDLSVMQSQMSDVTMQPSSEQQQDDDYDDDEEEDEDEEVDEDWAWGSGDLTKKYNRTSVNSQSNRQNPSNKNLPLTPSDKALRKYEHKINLDKLNFADSVINKVMTMQKQKDANTYRVKDKSDRATVEQVLDPRTRMILFKMLSRGVISEINGCISTGKEANVYHANTSTGVSRAIKIYKTSILLFKDRDKYVSGEFRFRHGYCKGNPRKMVRTWAEKEMRNLIRLQTAGIPSPEPLLLRSHVLLMSFIGKENRPAPLLKNALLSDSKARELYLQVLQNMRKMFQEARLVHADLSEFNMLYHEGNAYIIDVSQSVEHDHPHALEFLRKDCSNVNEFFVKRGVAVMTVRELFDFITDPSITSHNIDQYLEKAMVIAAERTSEQRSDQDRVDEEVFKKAYIPRTLTEVSHYEQDVDLMKSKEESAIRKNDDNVLYQTLTGLKKDLSGVQTVPALLEDESSSSEEDEEDEEDEEKDEQQQSEETSMDKKEVSLIVIIIMADWTDCLNFGISVAKQASEIVLSAFQQQKEVKLKSSPADLVTETDQRVEKILISAIRNKYPEHRFIGEESVAAGECLELTDCPTWIIDPIDGTVNFVHRFPFVAISIAFTVNKQTEFGIVYSCVEDKLYHAQRGRGAYLNGQPLHASGQEDVSKCVVVTEIGAERDDLALSTMTSNIFRLLKLPVHGVRALGTAAVDMCQVATGGADAYYHIGMHCWDIAASAIIVQEAGGVIMDTDGSEFDMMSRRVIAASSSSVALCIAQVIQVFPCRRDDENSSRTLTSGFSGVLEVTVEGDPQRQRVSDEEGFLSGLELGDHKGLYLLQGFGPEPSPQVPLCPNGGDLEGASPLSL</sequence>
<gene>
    <name evidence="29" type="ORF">D5F01_LYC10029</name>
</gene>
<comment type="cofactor">
    <cofactor evidence="1 26">
        <name>Mg(2+)</name>
        <dbReference type="ChEBI" id="CHEBI:18420"/>
    </cofactor>
</comment>
<reference evidence="29 30" key="1">
    <citation type="submission" date="2019-07" db="EMBL/GenBank/DDBJ databases">
        <title>Chromosome genome assembly for large yellow croaker.</title>
        <authorList>
            <person name="Xiao S."/>
        </authorList>
    </citation>
    <scope>NUCLEOTIDE SEQUENCE [LARGE SCALE GENOMIC DNA]</scope>
    <source>
        <strain evidence="29">JMULYC20181020</strain>
        <tissue evidence="29">Muscle</tissue>
    </source>
</reference>
<evidence type="ECO:0000256" key="21">
    <source>
        <dbReference type="ARBA" id="ARBA00049360"/>
    </source>
</evidence>
<feature type="binding site" evidence="26">
    <location>
        <position position="606"/>
    </location>
    <ligand>
        <name>Mg(2+)</name>
        <dbReference type="ChEBI" id="CHEBI:18420"/>
        <label>1</label>
        <note>catalytic</note>
    </ligand>
</feature>
<dbReference type="InterPro" id="IPR020552">
    <property type="entry name" value="Inositol_monoPase_Li-sen"/>
</dbReference>
<dbReference type="GO" id="GO:0046872">
    <property type="term" value="F:metal ion binding"/>
    <property type="evidence" value="ECO:0007669"/>
    <property type="project" value="UniProtKB-KW"/>
</dbReference>
<evidence type="ECO:0000313" key="30">
    <source>
        <dbReference type="Proteomes" id="UP000424527"/>
    </source>
</evidence>
<dbReference type="SUPFAM" id="SSF56655">
    <property type="entry name" value="Carbohydrate phosphatase"/>
    <property type="match status" value="1"/>
</dbReference>
<dbReference type="Gene3D" id="3.30.540.10">
    <property type="entry name" value="Fructose-1,6-Bisphosphatase, subunit A, domain 1"/>
    <property type="match status" value="1"/>
</dbReference>
<keyword evidence="17" id="KW-0067">ATP-binding</keyword>
<evidence type="ECO:0000256" key="5">
    <source>
        <dbReference type="ARBA" id="ARBA00009759"/>
    </source>
</evidence>
<keyword evidence="30" id="KW-1185">Reference proteome</keyword>
<dbReference type="FunFam" id="1.10.510.10:FF:000232">
    <property type="entry name" value="Serine/threonine-protein kinase RIO1"/>
    <property type="match status" value="1"/>
</dbReference>
<dbReference type="FunFam" id="3.40.190.80:FF:000002">
    <property type="entry name" value="Inositol-1-monophosphatase"/>
    <property type="match status" value="1"/>
</dbReference>
<dbReference type="GO" id="GO:0006021">
    <property type="term" value="P:inositol biosynthetic process"/>
    <property type="evidence" value="ECO:0007669"/>
    <property type="project" value="UniProtKB-UniPathway"/>
</dbReference>
<comment type="caution">
    <text evidence="29">The sequence shown here is derived from an EMBL/GenBank/DDBJ whole genome shotgun (WGS) entry which is preliminary data.</text>
</comment>
<dbReference type="Proteomes" id="UP000424527">
    <property type="component" value="Unassembled WGS sequence"/>
</dbReference>
<evidence type="ECO:0000256" key="4">
    <source>
        <dbReference type="ARBA" id="ARBA00009196"/>
    </source>
</evidence>
<dbReference type="GO" id="GO:0005737">
    <property type="term" value="C:cytoplasm"/>
    <property type="evidence" value="ECO:0007669"/>
    <property type="project" value="UniProtKB-SubCell"/>
</dbReference>
<evidence type="ECO:0000259" key="28">
    <source>
        <dbReference type="SMART" id="SM00090"/>
    </source>
</evidence>
<feature type="region of interest" description="Disordered" evidence="27">
    <location>
        <begin position="471"/>
        <end position="503"/>
    </location>
</feature>
<dbReference type="CDD" id="cd01639">
    <property type="entry name" value="IMPase"/>
    <property type="match status" value="1"/>
</dbReference>
<comment type="similarity">
    <text evidence="4">Belongs to the protein kinase superfamily. RIO-type Ser/Thr kinase family.</text>
</comment>
<evidence type="ECO:0000256" key="27">
    <source>
        <dbReference type="SAM" id="MobiDB-lite"/>
    </source>
</evidence>
<dbReference type="InterPro" id="IPR000760">
    <property type="entry name" value="Inositol_monophosphatase-like"/>
</dbReference>
<accession>A0A6G0IGX5</accession>
<evidence type="ECO:0000256" key="2">
    <source>
        <dbReference type="ARBA" id="ARBA00004496"/>
    </source>
</evidence>
<feature type="binding site" evidence="26">
    <location>
        <position position="584"/>
    </location>
    <ligand>
        <name>Mg(2+)</name>
        <dbReference type="ChEBI" id="CHEBI:18420"/>
        <label>1</label>
        <note>catalytic</note>
    </ligand>
</feature>
<dbReference type="Pfam" id="PF00459">
    <property type="entry name" value="Inositol_P"/>
    <property type="match status" value="1"/>
</dbReference>
<dbReference type="Gene3D" id="1.10.510.10">
    <property type="entry name" value="Transferase(Phosphotransferase) domain 1"/>
    <property type="match status" value="1"/>
</dbReference>
<dbReference type="GO" id="GO:0042254">
    <property type="term" value="P:ribosome biogenesis"/>
    <property type="evidence" value="ECO:0007669"/>
    <property type="project" value="UniProtKB-KW"/>
</dbReference>
<proteinExistence type="inferred from homology"/>
<dbReference type="InterPro" id="IPR020550">
    <property type="entry name" value="Inositol_monophosphatase_CS"/>
</dbReference>
<evidence type="ECO:0000256" key="20">
    <source>
        <dbReference type="ARBA" id="ARBA00048679"/>
    </source>
</evidence>
<dbReference type="PROSITE" id="PS01245">
    <property type="entry name" value="RIO1"/>
    <property type="match status" value="1"/>
</dbReference>
<dbReference type="InterPro" id="IPR000687">
    <property type="entry name" value="RIO_kinase"/>
</dbReference>
<evidence type="ECO:0000256" key="8">
    <source>
        <dbReference type="ARBA" id="ARBA00016038"/>
    </source>
</evidence>
<dbReference type="InterPro" id="IPR051272">
    <property type="entry name" value="RIO-type_Ser/Thr_kinase"/>
</dbReference>
<dbReference type="PANTHER" id="PTHR45723">
    <property type="entry name" value="SERINE/THREONINE-PROTEIN KINASE RIO1"/>
    <property type="match status" value="1"/>
</dbReference>
<dbReference type="UniPathway" id="UPA00823">
    <property type="reaction ID" value="UER00788"/>
</dbReference>
<feature type="compositionally biased region" description="Acidic residues" evidence="27">
    <location>
        <begin position="42"/>
        <end position="63"/>
    </location>
</feature>
<comment type="catalytic activity">
    <reaction evidence="21">
        <text>ATP + H2O = ADP + phosphate + H(+)</text>
        <dbReference type="Rhea" id="RHEA:13065"/>
        <dbReference type="ChEBI" id="CHEBI:15377"/>
        <dbReference type="ChEBI" id="CHEBI:15378"/>
        <dbReference type="ChEBI" id="CHEBI:30616"/>
        <dbReference type="ChEBI" id="CHEBI:43474"/>
        <dbReference type="ChEBI" id="CHEBI:456216"/>
    </reaction>
</comment>
<dbReference type="PRINTS" id="PR00378">
    <property type="entry name" value="LIIMPHPHTASE"/>
</dbReference>
<evidence type="ECO:0000256" key="18">
    <source>
        <dbReference type="ARBA" id="ARBA00022842"/>
    </source>
</evidence>
<dbReference type="PRINTS" id="PR00377">
    <property type="entry name" value="IMPHPHTASES"/>
</dbReference>
<comment type="similarity">
    <text evidence="5">Belongs to the inositol monophosphatase superfamily.</text>
</comment>
<comment type="subcellular location">
    <subcellularLocation>
        <location evidence="2">Cytoplasm</location>
    </subcellularLocation>
</comment>
<evidence type="ECO:0000256" key="26">
    <source>
        <dbReference type="PIRSR" id="PIRSR600760-2"/>
    </source>
</evidence>
<dbReference type="EC" id="3.1.3.25" evidence="7"/>
<dbReference type="AlphaFoldDB" id="A0A6G0IGX5"/>
<keyword evidence="15 29" id="KW-0418">Kinase</keyword>
<comment type="function">
    <text evidence="22">Involved in the final steps of cytoplasmic maturation of the 40S ribosomal subunit. Involved in processing of 18S-E pre-rRNA to the mature 18S rRNA. Required for the recycling of NOB1 and PNO1 from the late 40S precursor. The association with the very late 40S subunit intermediate may involve a translation-like checkpoint point cycle preceeding the binding to the 60S ribosomal subunit. Despite the protein kinase domain is proposed to act predominantly as an ATPase. The catalytic activity regulates its dynamic association with the 40S subunit. In addition to its role in ribosomal biogenesis acts as an adapter protein by recruiting NCL/nucleolin the to PRMT5 complex for its symmetrical methylation.</text>
</comment>
<feature type="domain" description="RIO kinase" evidence="28">
    <location>
        <begin position="140"/>
        <end position="376"/>
    </location>
</feature>
<dbReference type="SUPFAM" id="SSF56112">
    <property type="entry name" value="Protein kinase-like (PK-like)"/>
    <property type="match status" value="1"/>
</dbReference>
<feature type="binding site" evidence="26">
    <location>
        <position position="734"/>
    </location>
    <ligand>
        <name>Mg(2+)</name>
        <dbReference type="ChEBI" id="CHEBI:18420"/>
        <label>1</label>
        <note>catalytic</note>
    </ligand>
</feature>
<dbReference type="InterPro" id="IPR020583">
    <property type="entry name" value="Inositol_monoP_metal-BS"/>
</dbReference>
<feature type="region of interest" description="Disordered" evidence="27">
    <location>
        <begin position="846"/>
        <end position="866"/>
    </location>
</feature>
<evidence type="ECO:0000256" key="22">
    <source>
        <dbReference type="ARBA" id="ARBA00057025"/>
    </source>
</evidence>
<evidence type="ECO:0000256" key="25">
    <source>
        <dbReference type="ARBA" id="ARBA00076008"/>
    </source>
</evidence>
<evidence type="ECO:0000256" key="9">
    <source>
        <dbReference type="ARBA" id="ARBA00022490"/>
    </source>
</evidence>
<dbReference type="FunFam" id="3.30.200.20:FF:000148">
    <property type="entry name" value="Serine/threonine-protein kinase RIO1"/>
    <property type="match status" value="1"/>
</dbReference>
<protein>
    <recommendedName>
        <fullName evidence="8">Serine/threonine-protein kinase RIO1</fullName>
        <ecNumber evidence="6">2.7.11.1</ecNumber>
        <ecNumber evidence="7">3.1.3.25</ecNumber>
    </recommendedName>
    <alternativeName>
        <fullName evidence="25">RIO kinase 1</fullName>
    </alternativeName>
    <alternativeName>
        <fullName evidence="24">Serine/threonine-protein kinase rio1</fullName>
    </alternativeName>
</protein>
<evidence type="ECO:0000256" key="17">
    <source>
        <dbReference type="ARBA" id="ARBA00022840"/>
    </source>
</evidence>
<dbReference type="EMBL" id="REGW02000010">
    <property type="protein sequence ID" value="KAE8290456.1"/>
    <property type="molecule type" value="Genomic_DNA"/>
</dbReference>
<feature type="region of interest" description="Disordered" evidence="27">
    <location>
        <begin position="1"/>
        <end position="98"/>
    </location>
</feature>
<evidence type="ECO:0000256" key="16">
    <source>
        <dbReference type="ARBA" id="ARBA00022801"/>
    </source>
</evidence>
<dbReference type="Gene3D" id="3.40.190.80">
    <property type="match status" value="1"/>
</dbReference>
<feature type="binding site" evidence="26">
    <location>
        <position position="607"/>
    </location>
    <ligand>
        <name>Mg(2+)</name>
        <dbReference type="ChEBI" id="CHEBI:18420"/>
        <label>1</label>
        <note>catalytic</note>
    </ligand>
</feature>
<comment type="pathway">
    <text evidence="3">Polyol metabolism; myo-inositol biosynthesis; myo-inositol from D-glucose 6-phosphate: step 2/2.</text>
</comment>
<evidence type="ECO:0000256" key="11">
    <source>
        <dbReference type="ARBA" id="ARBA00022527"/>
    </source>
</evidence>
<evidence type="ECO:0000256" key="13">
    <source>
        <dbReference type="ARBA" id="ARBA00022723"/>
    </source>
</evidence>
<dbReference type="EC" id="2.7.11.1" evidence="6"/>
<keyword evidence="11" id="KW-0723">Serine/threonine-protein kinase</keyword>
<keyword evidence="10" id="KW-0690">Ribosome biogenesis</keyword>
<evidence type="ECO:0000256" key="10">
    <source>
        <dbReference type="ARBA" id="ARBA00022517"/>
    </source>
</evidence>
<evidence type="ECO:0000256" key="3">
    <source>
        <dbReference type="ARBA" id="ARBA00005152"/>
    </source>
</evidence>
<evidence type="ECO:0000256" key="12">
    <source>
        <dbReference type="ARBA" id="ARBA00022679"/>
    </source>
</evidence>
<dbReference type="InterPro" id="IPR033942">
    <property type="entry name" value="IMPase"/>
</dbReference>
<dbReference type="GO" id="GO:0008934">
    <property type="term" value="F:inositol monophosphate 1-phosphatase activity"/>
    <property type="evidence" value="ECO:0007669"/>
    <property type="project" value="InterPro"/>
</dbReference>
<evidence type="ECO:0000256" key="14">
    <source>
        <dbReference type="ARBA" id="ARBA00022741"/>
    </source>
</evidence>
<dbReference type="GO" id="GO:0046854">
    <property type="term" value="P:phosphatidylinositol phosphate biosynthetic process"/>
    <property type="evidence" value="ECO:0007669"/>
    <property type="project" value="InterPro"/>
</dbReference>
<dbReference type="InterPro" id="IPR011009">
    <property type="entry name" value="Kinase-like_dom_sf"/>
</dbReference>
<feature type="binding site" evidence="26">
    <location>
        <position position="604"/>
    </location>
    <ligand>
        <name>Mg(2+)</name>
        <dbReference type="ChEBI" id="CHEBI:18420"/>
        <label>1</label>
        <note>catalytic</note>
    </ligand>
</feature>
<evidence type="ECO:0000313" key="29">
    <source>
        <dbReference type="EMBL" id="KAE8290456.1"/>
    </source>
</evidence>
<organism evidence="29 30">
    <name type="scientific">Larimichthys crocea</name>
    <name type="common">Large yellow croaker</name>
    <name type="synonym">Pseudosciaena crocea</name>
    <dbReference type="NCBI Taxonomy" id="215358"/>
    <lineage>
        <taxon>Eukaryota</taxon>
        <taxon>Metazoa</taxon>
        <taxon>Chordata</taxon>
        <taxon>Craniata</taxon>
        <taxon>Vertebrata</taxon>
        <taxon>Euteleostomi</taxon>
        <taxon>Actinopterygii</taxon>
        <taxon>Neopterygii</taxon>
        <taxon>Teleostei</taxon>
        <taxon>Neoteleostei</taxon>
        <taxon>Acanthomorphata</taxon>
        <taxon>Eupercaria</taxon>
        <taxon>Sciaenidae</taxon>
        <taxon>Larimichthys</taxon>
    </lineage>
</organism>
<keyword evidence="9" id="KW-0963">Cytoplasm</keyword>
<name>A0A6G0IGX5_LARCR</name>
<comment type="subunit">
    <text evidence="23">Associates with the precursor of the 40S ribosome subunit. Interacts (via its N-terminus) with PRMT5 (via its N-terminus). Interacts with WDR77. Found in a PRMT5 complex composed of PRMT5, WDR77 and RIOK1. Interacts (via its C-terminus) with NCL; this interaction targets NCL for PRTM5 methylation.</text>
</comment>